<dbReference type="AlphaFoldDB" id="A0A1Y2F7S8"/>
<dbReference type="Proteomes" id="UP000193467">
    <property type="component" value="Unassembled WGS sequence"/>
</dbReference>
<dbReference type="InParanoid" id="A0A1Y2F7S8"/>
<organism evidence="1 2">
    <name type="scientific">Leucosporidium creatinivorum</name>
    <dbReference type="NCBI Taxonomy" id="106004"/>
    <lineage>
        <taxon>Eukaryota</taxon>
        <taxon>Fungi</taxon>
        <taxon>Dikarya</taxon>
        <taxon>Basidiomycota</taxon>
        <taxon>Pucciniomycotina</taxon>
        <taxon>Microbotryomycetes</taxon>
        <taxon>Leucosporidiales</taxon>
        <taxon>Leucosporidium</taxon>
    </lineage>
</organism>
<proteinExistence type="predicted"/>
<reference evidence="1 2" key="1">
    <citation type="submission" date="2016-07" db="EMBL/GenBank/DDBJ databases">
        <title>Pervasive Adenine N6-methylation of Active Genes in Fungi.</title>
        <authorList>
            <consortium name="DOE Joint Genome Institute"/>
            <person name="Mondo S.J."/>
            <person name="Dannebaum R.O."/>
            <person name="Kuo R.C."/>
            <person name="Labutti K."/>
            <person name="Haridas S."/>
            <person name="Kuo A."/>
            <person name="Salamov A."/>
            <person name="Ahrendt S.R."/>
            <person name="Lipzen A."/>
            <person name="Sullivan W."/>
            <person name="Andreopoulos W.B."/>
            <person name="Clum A."/>
            <person name="Lindquist E."/>
            <person name="Daum C."/>
            <person name="Ramamoorthy G.K."/>
            <person name="Gryganskyi A."/>
            <person name="Culley D."/>
            <person name="Magnuson J.K."/>
            <person name="James T.Y."/>
            <person name="O'Malley M.A."/>
            <person name="Stajich J.E."/>
            <person name="Spatafora J.W."/>
            <person name="Visel A."/>
            <person name="Grigoriev I.V."/>
        </authorList>
    </citation>
    <scope>NUCLEOTIDE SEQUENCE [LARGE SCALE GENOMIC DNA]</scope>
    <source>
        <strain evidence="1 2">62-1032</strain>
    </source>
</reference>
<name>A0A1Y2F7S8_9BASI</name>
<gene>
    <name evidence="1" type="ORF">BCR35DRAFT_331948</name>
</gene>
<dbReference type="EMBL" id="MCGR01000026">
    <property type="protein sequence ID" value="ORY79697.1"/>
    <property type="molecule type" value="Genomic_DNA"/>
</dbReference>
<keyword evidence="2" id="KW-1185">Reference proteome</keyword>
<sequence>MLAGLHLQPSPPDVYCALCGVYIDFGQPRTTLSSTDDRSWLSQARTLDAEVLDGSTDDEEDSGAMATCWSKLQERKFVFVSPLGACRYDDCYLHGVGAFDHSLPVHDACWSLARKVAGKGAAAKLHGWLARRAGSRRVEGVAYGEKNQRAQWIEQLGEEHLLVNPYSSTTDDVFELPPLFGVPVSLDPTHEDPFSRPSPSILGRILSHLIEPSSPWVFEPHHHLHRLRHASPAVFRASSELGNAFWDGVIVREMDGFVSLQLGGSTWDMDENEGWMEEEEDEEQDESYRLWIELRSSKALRNRRRIARLVAGVMGWGDVQLKGRRKSSA</sequence>
<comment type="caution">
    <text evidence="1">The sequence shown here is derived from an EMBL/GenBank/DDBJ whole genome shotgun (WGS) entry which is preliminary data.</text>
</comment>
<accession>A0A1Y2F7S8</accession>
<evidence type="ECO:0000313" key="2">
    <source>
        <dbReference type="Proteomes" id="UP000193467"/>
    </source>
</evidence>
<protein>
    <submittedName>
        <fullName evidence="1">Uncharacterized protein</fullName>
    </submittedName>
</protein>
<evidence type="ECO:0000313" key="1">
    <source>
        <dbReference type="EMBL" id="ORY79697.1"/>
    </source>
</evidence>